<accession>A0A8D0ERS5</accession>
<dbReference type="PANTHER" id="PTHR10924:SF6">
    <property type="entry name" value="SOLUTE CARRIER FAMILY 49 MEMBER A3"/>
    <property type="match status" value="1"/>
</dbReference>
<dbReference type="GO" id="GO:0022857">
    <property type="term" value="F:transmembrane transporter activity"/>
    <property type="evidence" value="ECO:0007669"/>
    <property type="project" value="InterPro"/>
</dbReference>
<evidence type="ECO:0000256" key="5">
    <source>
        <dbReference type="SAM" id="Phobius"/>
    </source>
</evidence>
<evidence type="ECO:0000256" key="3">
    <source>
        <dbReference type="ARBA" id="ARBA00022989"/>
    </source>
</evidence>
<dbReference type="Ensembl" id="ENSSOCT00000003814.1">
    <property type="protein sequence ID" value="ENSSOCP00000003723.1"/>
    <property type="gene ID" value="ENSSOCG00000002815.1"/>
</dbReference>
<evidence type="ECO:0000256" key="1">
    <source>
        <dbReference type="ARBA" id="ARBA00004141"/>
    </source>
</evidence>
<keyword evidence="3 5" id="KW-1133">Transmembrane helix</keyword>
<feature type="transmembrane region" description="Helical" evidence="5">
    <location>
        <begin position="123"/>
        <end position="143"/>
    </location>
</feature>
<feature type="transmembrane region" description="Helical" evidence="5">
    <location>
        <begin position="163"/>
        <end position="180"/>
    </location>
</feature>
<feature type="transmembrane region" description="Helical" evidence="5">
    <location>
        <begin position="298"/>
        <end position="319"/>
    </location>
</feature>
<dbReference type="Proteomes" id="UP000694551">
    <property type="component" value="Unplaced"/>
</dbReference>
<keyword evidence="7" id="KW-1185">Reference proteome</keyword>
<proteinExistence type="predicted"/>
<feature type="transmembrane region" description="Helical" evidence="5">
    <location>
        <begin position="215"/>
        <end position="235"/>
    </location>
</feature>
<dbReference type="Pfam" id="PF07690">
    <property type="entry name" value="MFS_1"/>
    <property type="match status" value="1"/>
</dbReference>
<dbReference type="SUPFAM" id="SSF103473">
    <property type="entry name" value="MFS general substrate transporter"/>
    <property type="match status" value="1"/>
</dbReference>
<dbReference type="Gene3D" id="1.20.1250.20">
    <property type="entry name" value="MFS general substrate transporter like domains"/>
    <property type="match status" value="1"/>
</dbReference>
<dbReference type="AlphaFoldDB" id="A0A8D0ERS5"/>
<keyword evidence="4 5" id="KW-0472">Membrane</keyword>
<dbReference type="InterPro" id="IPR049680">
    <property type="entry name" value="FLVCR1-2_SLC49-like"/>
</dbReference>
<comment type="subcellular location">
    <subcellularLocation>
        <location evidence="1">Membrane</location>
        <topology evidence="1">Multi-pass membrane protein</topology>
    </subcellularLocation>
</comment>
<dbReference type="InterPro" id="IPR036259">
    <property type="entry name" value="MFS_trans_sf"/>
</dbReference>
<evidence type="ECO:0000256" key="4">
    <source>
        <dbReference type="ARBA" id="ARBA00023136"/>
    </source>
</evidence>
<dbReference type="PANTHER" id="PTHR10924">
    <property type="entry name" value="MAJOR FACILITATOR SUPERFAMILY PROTEIN-RELATED"/>
    <property type="match status" value="1"/>
</dbReference>
<sequence>MFLISVHAYPSLLSTLQLWLTFAPVADKTAAYFHISLEMVNWLSIVYLLISIPFGLVSTWVLDSVGLRCALGVYAVPAVTACALATVGIHEKVPPTPPSASATTSTSQPFLMSLKMLLRNKPYIILAVCFGGGIGTFTCFSALLEQILCEKGYSNEFAGLNGALFTVCGLLGAFLLSLYVDRTRKFIESTKICFCLSALASIVFAVVSSPLHCTISAITLAITSSLFGFFGFAIYPIAMELAVECSYPVGEGTSTGLIFVASQIEGVILMILLQAFTVRVSEDPSSTCALDQDGALDWTTPVLVLAGLCSAMACFYVIFFHTDYKRLHAETNSGDLVKAEDTATADVPEGFLADLIQAKEMLQKRGSSYFSHFFIFVYLDQG</sequence>
<feature type="transmembrane region" description="Helical" evidence="5">
    <location>
        <begin position="256"/>
        <end position="278"/>
    </location>
</feature>
<evidence type="ECO:0000256" key="2">
    <source>
        <dbReference type="ARBA" id="ARBA00022692"/>
    </source>
</evidence>
<keyword evidence="2 5" id="KW-0812">Transmembrane</keyword>
<organism evidence="6 7">
    <name type="scientific">Strix occidentalis caurina</name>
    <name type="common">northern spotted owl</name>
    <dbReference type="NCBI Taxonomy" id="311401"/>
    <lineage>
        <taxon>Eukaryota</taxon>
        <taxon>Metazoa</taxon>
        <taxon>Chordata</taxon>
        <taxon>Craniata</taxon>
        <taxon>Vertebrata</taxon>
        <taxon>Euteleostomi</taxon>
        <taxon>Archelosauria</taxon>
        <taxon>Archosauria</taxon>
        <taxon>Dinosauria</taxon>
        <taxon>Saurischia</taxon>
        <taxon>Theropoda</taxon>
        <taxon>Coelurosauria</taxon>
        <taxon>Aves</taxon>
        <taxon>Neognathae</taxon>
        <taxon>Neoaves</taxon>
        <taxon>Telluraves</taxon>
        <taxon>Strigiformes</taxon>
        <taxon>Strigidae</taxon>
        <taxon>Strix</taxon>
    </lineage>
</organism>
<name>A0A8D0ERS5_STROC</name>
<dbReference type="GO" id="GO:0016020">
    <property type="term" value="C:membrane"/>
    <property type="evidence" value="ECO:0007669"/>
    <property type="project" value="UniProtKB-SubCell"/>
</dbReference>
<evidence type="ECO:0000313" key="7">
    <source>
        <dbReference type="Proteomes" id="UP000694551"/>
    </source>
</evidence>
<reference evidence="6" key="2">
    <citation type="submission" date="2025-09" db="UniProtKB">
        <authorList>
            <consortium name="Ensembl"/>
        </authorList>
    </citation>
    <scope>IDENTIFICATION</scope>
</reference>
<dbReference type="InterPro" id="IPR011701">
    <property type="entry name" value="MFS"/>
</dbReference>
<feature type="transmembrane region" description="Helical" evidence="5">
    <location>
        <begin position="41"/>
        <end position="62"/>
    </location>
</feature>
<protein>
    <submittedName>
        <fullName evidence="6">Solute carrier family 49 member 3</fullName>
    </submittedName>
</protein>
<reference evidence="6" key="1">
    <citation type="submission" date="2025-08" db="UniProtKB">
        <authorList>
            <consortium name="Ensembl"/>
        </authorList>
    </citation>
    <scope>IDENTIFICATION</scope>
</reference>
<feature type="transmembrane region" description="Helical" evidence="5">
    <location>
        <begin position="192"/>
        <end position="209"/>
    </location>
</feature>
<evidence type="ECO:0000313" key="6">
    <source>
        <dbReference type="Ensembl" id="ENSSOCP00000003723.1"/>
    </source>
</evidence>